<evidence type="ECO:0000313" key="8">
    <source>
        <dbReference type="EMBL" id="MFC5861947.1"/>
    </source>
</evidence>
<dbReference type="InterPro" id="IPR036976">
    <property type="entry name" value="RimM_N_sf"/>
</dbReference>
<dbReference type="RefSeq" id="WP_263337829.1">
    <property type="nucleotide sequence ID" value="NZ_JAGSYH010000004.1"/>
</dbReference>
<dbReference type="Gene3D" id="2.40.30.60">
    <property type="entry name" value="RimM"/>
    <property type="match status" value="1"/>
</dbReference>
<dbReference type="SUPFAM" id="SSF50346">
    <property type="entry name" value="PRC-barrel domain"/>
    <property type="match status" value="1"/>
</dbReference>
<evidence type="ECO:0000256" key="4">
    <source>
        <dbReference type="ARBA" id="ARBA00023186"/>
    </source>
</evidence>
<sequence length="216" mass="23303">MGGAVCCVPGCDGAMTSEPQQMDAWVWLARIRRAQGRKGEVLAEVLTDFPEKFAERKRVWLLPGEGGRVSGAKGLTGVGRPREVELVSYWMHKAGQTGDVVLHFAGVNSISEADELRGLIVAIPRGERAALGEDEVYVGDLIGCRLVDVFGGMERVIGEIEDVDRESGPVALLVVKGAGYGEILVPFAKAYLRRIDLDAKRVEMALPEGLVELNAS</sequence>
<dbReference type="NCBIfam" id="TIGR02273">
    <property type="entry name" value="16S_RimM"/>
    <property type="match status" value="1"/>
</dbReference>
<dbReference type="PANTHER" id="PTHR33692:SF1">
    <property type="entry name" value="RIBOSOME MATURATION FACTOR RIMM"/>
    <property type="match status" value="1"/>
</dbReference>
<comment type="function">
    <text evidence="5">An accessory protein needed during the final step in the assembly of 30S ribosomal subunit, possibly for assembly of the head region. Essential for efficient processing of 16S rRNA. May be needed both before and after RbfA during the maturation of 16S rRNA. It has affinity for free ribosomal 30S subunits but not for 70S ribosomes.</text>
</comment>
<dbReference type="SUPFAM" id="SSF50447">
    <property type="entry name" value="Translation proteins"/>
    <property type="match status" value="1"/>
</dbReference>
<dbReference type="PANTHER" id="PTHR33692">
    <property type="entry name" value="RIBOSOME MATURATION FACTOR RIMM"/>
    <property type="match status" value="1"/>
</dbReference>
<evidence type="ECO:0000256" key="5">
    <source>
        <dbReference type="HAMAP-Rule" id="MF_00014"/>
    </source>
</evidence>
<comment type="subunit">
    <text evidence="5">Binds ribosomal protein uS19.</text>
</comment>
<keyword evidence="4 5" id="KW-0143">Chaperone</keyword>
<evidence type="ECO:0000259" key="7">
    <source>
        <dbReference type="Pfam" id="PF24986"/>
    </source>
</evidence>
<dbReference type="Proteomes" id="UP001596091">
    <property type="component" value="Unassembled WGS sequence"/>
</dbReference>
<dbReference type="InterPro" id="IPR056792">
    <property type="entry name" value="PRC_RimM"/>
</dbReference>
<dbReference type="InterPro" id="IPR011033">
    <property type="entry name" value="PRC_barrel-like_sf"/>
</dbReference>
<dbReference type="Pfam" id="PF24986">
    <property type="entry name" value="PRC_RimM"/>
    <property type="match status" value="1"/>
</dbReference>
<feature type="domain" description="RimM N-terminal" evidence="6">
    <location>
        <begin position="28"/>
        <end position="125"/>
    </location>
</feature>
<dbReference type="InterPro" id="IPR002676">
    <property type="entry name" value="RimM_N"/>
</dbReference>
<dbReference type="Gene3D" id="2.30.30.240">
    <property type="entry name" value="PRC-barrel domain"/>
    <property type="match status" value="1"/>
</dbReference>
<proteinExistence type="inferred from homology"/>
<evidence type="ECO:0000256" key="3">
    <source>
        <dbReference type="ARBA" id="ARBA00022552"/>
    </source>
</evidence>
<keyword evidence="9" id="KW-1185">Reference proteome</keyword>
<dbReference type="InterPro" id="IPR009000">
    <property type="entry name" value="Transl_B-barrel_sf"/>
</dbReference>
<keyword evidence="1 5" id="KW-0963">Cytoplasm</keyword>
<comment type="similarity">
    <text evidence="5">Belongs to the RimM family.</text>
</comment>
<comment type="caution">
    <text evidence="8">The sequence shown here is derived from an EMBL/GenBank/DDBJ whole genome shotgun (WGS) entry which is preliminary data.</text>
</comment>
<name>A0ABW1EDN7_9BACT</name>
<evidence type="ECO:0000256" key="2">
    <source>
        <dbReference type="ARBA" id="ARBA00022517"/>
    </source>
</evidence>
<reference evidence="9" key="1">
    <citation type="journal article" date="2019" name="Int. J. Syst. Evol. Microbiol.">
        <title>The Global Catalogue of Microorganisms (GCM) 10K type strain sequencing project: providing services to taxonomists for standard genome sequencing and annotation.</title>
        <authorList>
            <consortium name="The Broad Institute Genomics Platform"/>
            <consortium name="The Broad Institute Genome Sequencing Center for Infectious Disease"/>
            <person name="Wu L."/>
            <person name="Ma J."/>
        </authorList>
    </citation>
    <scope>NUCLEOTIDE SEQUENCE [LARGE SCALE GENOMIC DNA]</scope>
    <source>
        <strain evidence="9">JCM 4087</strain>
    </source>
</reference>
<comment type="subcellular location">
    <subcellularLocation>
        <location evidence="5">Cytoplasm</location>
    </subcellularLocation>
</comment>
<comment type="domain">
    <text evidence="5">The PRC barrel domain binds ribosomal protein uS19.</text>
</comment>
<evidence type="ECO:0000259" key="6">
    <source>
        <dbReference type="Pfam" id="PF01782"/>
    </source>
</evidence>
<dbReference type="HAMAP" id="MF_00014">
    <property type="entry name" value="Ribosome_mat_RimM"/>
    <property type="match status" value="1"/>
</dbReference>
<keyword evidence="3 5" id="KW-0698">rRNA processing</keyword>
<dbReference type="EMBL" id="JBHSPH010000002">
    <property type="protein sequence ID" value="MFC5861947.1"/>
    <property type="molecule type" value="Genomic_DNA"/>
</dbReference>
<evidence type="ECO:0000256" key="1">
    <source>
        <dbReference type="ARBA" id="ARBA00022490"/>
    </source>
</evidence>
<evidence type="ECO:0000313" key="9">
    <source>
        <dbReference type="Proteomes" id="UP001596091"/>
    </source>
</evidence>
<feature type="domain" description="Ribosome maturation factor RimM PRC barrel" evidence="7">
    <location>
        <begin position="140"/>
        <end position="210"/>
    </location>
</feature>
<dbReference type="Pfam" id="PF01782">
    <property type="entry name" value="RimM"/>
    <property type="match status" value="1"/>
</dbReference>
<protein>
    <recommendedName>
        <fullName evidence="5">Ribosome maturation factor RimM</fullName>
    </recommendedName>
</protein>
<organism evidence="8 9">
    <name type="scientific">Acidicapsa dinghuensis</name>
    <dbReference type="NCBI Taxonomy" id="2218256"/>
    <lineage>
        <taxon>Bacteria</taxon>
        <taxon>Pseudomonadati</taxon>
        <taxon>Acidobacteriota</taxon>
        <taxon>Terriglobia</taxon>
        <taxon>Terriglobales</taxon>
        <taxon>Acidobacteriaceae</taxon>
        <taxon>Acidicapsa</taxon>
    </lineage>
</organism>
<dbReference type="InterPro" id="IPR011961">
    <property type="entry name" value="RimM"/>
</dbReference>
<accession>A0ABW1EDN7</accession>
<keyword evidence="2 5" id="KW-0690">Ribosome biogenesis</keyword>
<gene>
    <name evidence="5 8" type="primary">rimM</name>
    <name evidence="8" type="ORF">ACFPT7_06555</name>
</gene>